<reference evidence="6" key="1">
    <citation type="journal article" date="2014" name="Nat. Genet.">
        <title>The genome of the stress-tolerant wild tomato species Solanum pennellii.</title>
        <authorList>
            <person name="Bolger A."/>
            <person name="Scossa F."/>
            <person name="Bolger M.E."/>
            <person name="Lanz C."/>
            <person name="Maumus F."/>
            <person name="Tohge T."/>
            <person name="Quesneville H."/>
            <person name="Alseekh S."/>
            <person name="Sorensen I."/>
            <person name="Lichtenstein G."/>
            <person name="Fich E.A."/>
            <person name="Conte M."/>
            <person name="Keller H."/>
            <person name="Schneeberger K."/>
            <person name="Schwacke R."/>
            <person name="Ofner I."/>
            <person name="Vrebalov J."/>
            <person name="Xu Y."/>
            <person name="Osorio S."/>
            <person name="Aflitos S.A."/>
            <person name="Schijlen E."/>
            <person name="Jimenez-Gomez J.M."/>
            <person name="Ryngajllo M."/>
            <person name="Kimura S."/>
            <person name="Kumar R."/>
            <person name="Koenig D."/>
            <person name="Headland L.R."/>
            <person name="Maloof J.N."/>
            <person name="Sinha N."/>
            <person name="van Ham R.C."/>
            <person name="Lankhorst R.K."/>
            <person name="Mao L."/>
            <person name="Vogel A."/>
            <person name="Arsova B."/>
            <person name="Panstruga R."/>
            <person name="Fei Z."/>
            <person name="Rose J.K."/>
            <person name="Zamir D."/>
            <person name="Carrari F."/>
            <person name="Giovannoni J.J."/>
            <person name="Weigel D."/>
            <person name="Usadel B."/>
            <person name="Fernie A.R."/>
        </authorList>
    </citation>
    <scope>NUCLEOTIDE SEQUENCE [LARGE SCALE GENOMIC DNA]</scope>
    <source>
        <strain evidence="6">cv. LA0716</strain>
    </source>
</reference>
<proteinExistence type="inferred from homology"/>
<keyword evidence="2" id="KW-0255">Endonuclease</keyword>
<evidence type="ECO:0000256" key="3">
    <source>
        <dbReference type="ARBA" id="ARBA00023239"/>
    </source>
</evidence>
<keyword evidence="3" id="KW-0456">Lyase</keyword>
<evidence type="ECO:0000256" key="1">
    <source>
        <dbReference type="ARBA" id="ARBA00007469"/>
    </source>
</evidence>
<keyword evidence="6" id="KW-1185">Reference proteome</keyword>
<evidence type="ECO:0000256" key="4">
    <source>
        <dbReference type="RuleBase" id="RU004328"/>
    </source>
</evidence>
<evidence type="ECO:0000256" key="2">
    <source>
        <dbReference type="ARBA" id="ARBA00022759"/>
    </source>
</evidence>
<gene>
    <name evidence="7" type="primary">LOC107021135</name>
</gene>
<dbReference type="InterPro" id="IPR001568">
    <property type="entry name" value="RNase_T2-like"/>
</dbReference>
<reference evidence="7" key="2">
    <citation type="submission" date="2025-08" db="UniProtKB">
        <authorList>
            <consortium name="RefSeq"/>
        </authorList>
    </citation>
    <scope>IDENTIFICATION</scope>
</reference>
<dbReference type="PANTHER" id="PTHR11240">
    <property type="entry name" value="RIBONUCLEASE T2"/>
    <property type="match status" value="1"/>
</dbReference>
<dbReference type="RefSeq" id="XP_015077224.1">
    <property type="nucleotide sequence ID" value="XM_015221738.2"/>
</dbReference>
<dbReference type="Gene3D" id="3.90.730.10">
    <property type="entry name" value="Ribonuclease T2-like"/>
    <property type="match status" value="2"/>
</dbReference>
<keyword evidence="2" id="KW-0378">Hydrolase</keyword>
<keyword evidence="2" id="KW-0540">Nuclease</keyword>
<comment type="similarity">
    <text evidence="1 4">Belongs to the RNase T2 family.</text>
</comment>
<evidence type="ECO:0000313" key="7">
    <source>
        <dbReference type="RefSeq" id="XP_015077224.1"/>
    </source>
</evidence>
<dbReference type="InterPro" id="IPR036430">
    <property type="entry name" value="RNase_T2-like_sf"/>
</dbReference>
<sequence>MASLKIKAIFCMQLLPLLIGAFSVIRINGSWDVEDGLLRRQTGHQREFDYFKLSLLWPGTACRNTTKCCSSNACCRSNSPSIFTIHGLWADYNDGTWPACCSGPQFDKEQISTLRKPMKKYWPSFSCKATSTCHHEKGSFWAHEIFVFSGGVLFEAGYVPSNSEKYPLGGIISAIQNAFHATPELICSGDAVEELRICFYKDLQPRDCASGSIIKSGRVSSGSCPQYVSLPVVNGSGGNEQVAGFGLKLCFAVHLLLIFAFI</sequence>
<dbReference type="Pfam" id="PF00445">
    <property type="entry name" value="Ribonuclease_T2"/>
    <property type="match status" value="2"/>
</dbReference>
<dbReference type="SUPFAM" id="SSF55895">
    <property type="entry name" value="Ribonuclease Rh-like"/>
    <property type="match status" value="1"/>
</dbReference>
<protein>
    <submittedName>
        <fullName evidence="7">Ribonuclease 2-like isoform X3</fullName>
    </submittedName>
</protein>
<dbReference type="PANTHER" id="PTHR11240:SF53">
    <property type="entry name" value="RIBONUCLEASE 2-LIKE"/>
    <property type="match status" value="1"/>
</dbReference>
<evidence type="ECO:0000313" key="6">
    <source>
        <dbReference type="Proteomes" id="UP000694930"/>
    </source>
</evidence>
<dbReference type="GeneID" id="107021135"/>
<evidence type="ECO:0000256" key="5">
    <source>
        <dbReference type="SAM" id="SignalP"/>
    </source>
</evidence>
<feature type="chain" id="PRO_5045192684" evidence="5">
    <location>
        <begin position="30"/>
        <end position="262"/>
    </location>
</feature>
<accession>A0ABM1GX53</accession>
<keyword evidence="5" id="KW-0732">Signal</keyword>
<feature type="signal peptide" evidence="5">
    <location>
        <begin position="1"/>
        <end position="29"/>
    </location>
</feature>
<dbReference type="Proteomes" id="UP000694930">
    <property type="component" value="Chromosome 6"/>
</dbReference>
<name>A0ABM1GX53_SOLPN</name>
<organism evidence="6 7">
    <name type="scientific">Solanum pennellii</name>
    <name type="common">Tomato</name>
    <name type="synonym">Lycopersicon pennellii</name>
    <dbReference type="NCBI Taxonomy" id="28526"/>
    <lineage>
        <taxon>Eukaryota</taxon>
        <taxon>Viridiplantae</taxon>
        <taxon>Streptophyta</taxon>
        <taxon>Embryophyta</taxon>
        <taxon>Tracheophyta</taxon>
        <taxon>Spermatophyta</taxon>
        <taxon>Magnoliopsida</taxon>
        <taxon>eudicotyledons</taxon>
        <taxon>Gunneridae</taxon>
        <taxon>Pentapetalae</taxon>
        <taxon>asterids</taxon>
        <taxon>lamiids</taxon>
        <taxon>Solanales</taxon>
        <taxon>Solanaceae</taxon>
        <taxon>Solanoideae</taxon>
        <taxon>Solaneae</taxon>
        <taxon>Solanum</taxon>
        <taxon>Solanum subgen. Lycopersicon</taxon>
    </lineage>
</organism>